<dbReference type="EMBL" id="NGKA01000002">
    <property type="protein sequence ID" value="RSU15159.1"/>
    <property type="molecule type" value="Genomic_DNA"/>
</dbReference>
<dbReference type="CDD" id="cd03221">
    <property type="entry name" value="ABCF_EF-3"/>
    <property type="match status" value="2"/>
</dbReference>
<sequence>MILLQGNNIARFFGADILFQHIQIEVKDNSRIGLVGRNGAGKSTLLKILANIESPDEGQVTKIRGLTLGYLAQNTGFTSEKTIWEAMRDSFAHLIQMEENIRQLELDISRHTSDHDSAEFQKKLKEYDQLQHDFQLQNGYMYETEIKTVLNGFKFDESYYQREVNSLSGGQKTRLALAKLLLERPQLLILDEPTNHLDIDTLSWLENYLQNYRGALLIVSHDRYFLDKIITEVYELSRSQMTYYKGNYTKYLDIKEQRLMSEWKAYEKQQEQIHKLEDFVARNIVRASTTKRAQSRRKQLEKMDRLEKPAGDEKSAHFNFAIEKQSGNNVLQVEKAAIGYDGQVLAKPIELNIRRQEAIALVGPNGIGKSTLLKSIIKEQPLIEGQISTGTNVMTGYYDQEQSNLRSNKTVLHELWDEHPTTPEKDIRSILGSFLFSGDDVSKTVPFLSGGEKARLALAKLSMEKYNFLILDEPTNHLDIDSKEVLENALIEFEGTILFVSHDRYFINRIATKVVELSEKGSQEFLGDYDYYVAKKAELEELARLKAEEISGAQGTAGTHTQTNNQKEFYRSKEIQKEIRKLERQVRSAEEQLETIEKEIENIHQRMTAPEVLSDHVELANLQKKVDELEEKQMMVMGAWEESSTKLEEV</sequence>
<keyword evidence="7" id="KW-1185">Reference proteome</keyword>
<dbReference type="Proteomes" id="UP000287605">
    <property type="component" value="Unassembled WGS sequence"/>
</dbReference>
<evidence type="ECO:0000256" key="2">
    <source>
        <dbReference type="ARBA" id="ARBA00022741"/>
    </source>
</evidence>
<dbReference type="InterPro" id="IPR003439">
    <property type="entry name" value="ABC_transporter-like_ATP-bd"/>
</dbReference>
<reference evidence="6 7" key="1">
    <citation type="submission" date="2017-05" db="EMBL/GenBank/DDBJ databases">
        <title>Vagococcus spp. assemblies.</title>
        <authorList>
            <person name="Gulvik C.A."/>
        </authorList>
    </citation>
    <scope>NUCLEOTIDE SEQUENCE [LARGE SCALE GENOMIC DNA]</scope>
    <source>
        <strain evidence="6 7">CCUG 51432</strain>
    </source>
</reference>
<dbReference type="NCBIfam" id="NF000355">
    <property type="entry name" value="ribo_prot_ABC_F"/>
    <property type="match status" value="1"/>
</dbReference>
<evidence type="ECO:0000259" key="5">
    <source>
        <dbReference type="PROSITE" id="PS50893"/>
    </source>
</evidence>
<dbReference type="AlphaFoldDB" id="A0A430B4D4"/>
<dbReference type="InterPro" id="IPR051309">
    <property type="entry name" value="ABCF_ATPase"/>
</dbReference>
<gene>
    <name evidence="6" type="ORF">CBF29_02160</name>
</gene>
<keyword evidence="2" id="KW-0547">Nucleotide-binding</keyword>
<organism evidence="6 7">
    <name type="scientific">Vagococcus elongatus</name>
    <dbReference type="NCBI Taxonomy" id="180344"/>
    <lineage>
        <taxon>Bacteria</taxon>
        <taxon>Bacillati</taxon>
        <taxon>Bacillota</taxon>
        <taxon>Bacilli</taxon>
        <taxon>Lactobacillales</taxon>
        <taxon>Enterococcaceae</taxon>
        <taxon>Vagococcus</taxon>
    </lineage>
</organism>
<dbReference type="Gene3D" id="3.40.50.300">
    <property type="entry name" value="P-loop containing nucleotide triphosphate hydrolases"/>
    <property type="match status" value="2"/>
</dbReference>
<dbReference type="Pfam" id="PF00005">
    <property type="entry name" value="ABC_tran"/>
    <property type="match status" value="2"/>
</dbReference>
<dbReference type="OrthoDB" id="9760950at2"/>
<evidence type="ECO:0000313" key="7">
    <source>
        <dbReference type="Proteomes" id="UP000287605"/>
    </source>
</evidence>
<accession>A0A430B4D4</accession>
<dbReference type="Pfam" id="PF12848">
    <property type="entry name" value="ABC_tran_Xtn"/>
    <property type="match status" value="1"/>
</dbReference>
<dbReference type="InterPro" id="IPR027417">
    <property type="entry name" value="P-loop_NTPase"/>
</dbReference>
<dbReference type="FunFam" id="3.40.50.300:FF:000309">
    <property type="entry name" value="ABC transporter ATP-binding protein"/>
    <property type="match status" value="1"/>
</dbReference>
<keyword evidence="3 6" id="KW-0067">ATP-binding</keyword>
<dbReference type="Pfam" id="PF16326">
    <property type="entry name" value="ABC_tran_CTD"/>
    <property type="match status" value="1"/>
</dbReference>
<feature type="coiled-coil region" evidence="4">
    <location>
        <begin position="572"/>
        <end position="639"/>
    </location>
</feature>
<protein>
    <submittedName>
        <fullName evidence="6">Multidrug ABC transporter ATP-binding protein</fullName>
    </submittedName>
</protein>
<name>A0A430B4D4_9ENTE</name>
<keyword evidence="4" id="KW-0175">Coiled coil</keyword>
<evidence type="ECO:0000313" key="6">
    <source>
        <dbReference type="EMBL" id="RSU15159.1"/>
    </source>
</evidence>
<dbReference type="InterPro" id="IPR017871">
    <property type="entry name" value="ABC_transporter-like_CS"/>
</dbReference>
<dbReference type="GO" id="GO:0016887">
    <property type="term" value="F:ATP hydrolysis activity"/>
    <property type="evidence" value="ECO:0007669"/>
    <property type="project" value="InterPro"/>
</dbReference>
<dbReference type="RefSeq" id="WP_126806804.1">
    <property type="nucleotide sequence ID" value="NZ_NGKA01000002.1"/>
</dbReference>
<evidence type="ECO:0000256" key="3">
    <source>
        <dbReference type="ARBA" id="ARBA00022840"/>
    </source>
</evidence>
<dbReference type="InterPro" id="IPR037118">
    <property type="entry name" value="Val-tRNA_synth_C_sf"/>
</dbReference>
<dbReference type="GO" id="GO:0005524">
    <property type="term" value="F:ATP binding"/>
    <property type="evidence" value="ECO:0007669"/>
    <property type="project" value="UniProtKB-KW"/>
</dbReference>
<feature type="domain" description="ABC transporter" evidence="5">
    <location>
        <begin position="4"/>
        <end position="263"/>
    </location>
</feature>
<keyword evidence="1" id="KW-0677">Repeat</keyword>
<dbReference type="PROSITE" id="PS50893">
    <property type="entry name" value="ABC_TRANSPORTER_2"/>
    <property type="match status" value="2"/>
</dbReference>
<proteinExistence type="predicted"/>
<evidence type="ECO:0000256" key="4">
    <source>
        <dbReference type="SAM" id="Coils"/>
    </source>
</evidence>
<dbReference type="PANTHER" id="PTHR42855:SF2">
    <property type="entry name" value="DRUG RESISTANCE ABC TRANSPORTER,ATP-BINDING PROTEIN"/>
    <property type="match status" value="1"/>
</dbReference>
<evidence type="ECO:0000256" key="1">
    <source>
        <dbReference type="ARBA" id="ARBA00022737"/>
    </source>
</evidence>
<dbReference type="Gene3D" id="1.10.287.380">
    <property type="entry name" value="Valyl-tRNA synthetase, C-terminal domain"/>
    <property type="match status" value="1"/>
</dbReference>
<dbReference type="InterPro" id="IPR032781">
    <property type="entry name" value="ABC_tran_Xtn"/>
</dbReference>
<dbReference type="PROSITE" id="PS00211">
    <property type="entry name" value="ABC_TRANSPORTER_1"/>
    <property type="match status" value="2"/>
</dbReference>
<dbReference type="GO" id="GO:0003677">
    <property type="term" value="F:DNA binding"/>
    <property type="evidence" value="ECO:0007669"/>
    <property type="project" value="InterPro"/>
</dbReference>
<dbReference type="InterPro" id="IPR032524">
    <property type="entry name" value="ABC_tran_C"/>
</dbReference>
<comment type="caution">
    <text evidence="6">The sequence shown here is derived from an EMBL/GenBank/DDBJ whole genome shotgun (WGS) entry which is preliminary data.</text>
</comment>
<dbReference type="InterPro" id="IPR003593">
    <property type="entry name" value="AAA+_ATPase"/>
</dbReference>
<dbReference type="SUPFAM" id="SSF52540">
    <property type="entry name" value="P-loop containing nucleoside triphosphate hydrolases"/>
    <property type="match status" value="2"/>
</dbReference>
<dbReference type="FunFam" id="3.40.50.300:FF:000011">
    <property type="entry name" value="Putative ABC transporter ATP-binding component"/>
    <property type="match status" value="1"/>
</dbReference>
<dbReference type="SMART" id="SM00382">
    <property type="entry name" value="AAA"/>
    <property type="match status" value="2"/>
</dbReference>
<dbReference type="PANTHER" id="PTHR42855">
    <property type="entry name" value="ABC TRANSPORTER ATP-BINDING SUBUNIT"/>
    <property type="match status" value="1"/>
</dbReference>
<feature type="domain" description="ABC transporter" evidence="5">
    <location>
        <begin position="331"/>
        <end position="545"/>
    </location>
</feature>